<sequence>MNNSLSVLNRAVRRFCRQEKGAGTAFYVLGMMALLVSGAFILDSVQTTGDAAQIKRAADAAALAVGRESLIKNNSSFGDGEKQQLAWEYVRTNLGLNSRLAEQLRISDIAVSEGRTDKAHRTFTVSVSYASDPELLDVGSQEQEIYSTAEVIYRPAELAMILPNTSSEQAGDLAVLRRLTNTFADDFLTDFPDRRMALVPYSQSVSVWDADNWSTRIRSWSLTQALTPVELTSLFRNNDYGIASMASRMMPDLQSKRMCLYRGLDQGDNYFWEEAPAKSFWIHYRHDLPINATWMPFIQWVGPNPDFGQATGVNDTRFIVGDKGCPTAALLPLTDDLGKISDRLDQMESQFNVNYAIAMGWGAMALSPAFRGGDGWGDSEYPLDFNDGGSGNLKVIVMMANTTGDWFDTDSYNAWVGEAIDGGEETGQATTAATARFRSLCESFRNRDIKFYFIGVRPGDPEDFGRGLFDRIALPGLQVCTNNNGGSVEFADSSSFSGAESQISNKLDDILASIDKQSSSVRLIE</sequence>
<keyword evidence="1" id="KW-0812">Transmembrane</keyword>
<dbReference type="OrthoDB" id="8624254at2"/>
<accession>A0A2S9I7U3</accession>
<dbReference type="RefSeq" id="WP_105594320.1">
    <property type="nucleotide sequence ID" value="NZ_PDET01000015.1"/>
</dbReference>
<name>A0A2S9I7U3_9GAMM</name>
<keyword evidence="1" id="KW-0472">Membrane</keyword>
<comment type="caution">
    <text evidence="2">The sequence shown here is derived from an EMBL/GenBank/DDBJ whole genome shotgun (WGS) entry which is preliminary data.</text>
</comment>
<organism evidence="2 3">
    <name type="scientific">Pantoea coffeiphila</name>
    <dbReference type="NCBI Taxonomy" id="1465635"/>
    <lineage>
        <taxon>Bacteria</taxon>
        <taxon>Pseudomonadati</taxon>
        <taxon>Pseudomonadota</taxon>
        <taxon>Gammaproteobacteria</taxon>
        <taxon>Enterobacterales</taxon>
        <taxon>Erwiniaceae</taxon>
        <taxon>Pantoea</taxon>
    </lineage>
</organism>
<reference evidence="2 3" key="1">
    <citation type="submission" date="2017-10" db="EMBL/GenBank/DDBJ databases">
        <title>Draft genome of two endophytic bacteria isolated from 'guarana' Paullinia cupana (Mart.) Ducke.</title>
        <authorList>
            <person name="Siqueira K.A."/>
            <person name="Liotti R.G."/>
            <person name="Mendes T.A."/>
            <person name="Soares M.A."/>
        </authorList>
    </citation>
    <scope>NUCLEOTIDE SEQUENCE [LARGE SCALE GENOMIC DNA]</scope>
    <source>
        <strain evidence="2 3">342</strain>
    </source>
</reference>
<dbReference type="EMBL" id="PDET01000015">
    <property type="protein sequence ID" value="PRD13845.1"/>
    <property type="molecule type" value="Genomic_DNA"/>
</dbReference>
<feature type="transmembrane region" description="Helical" evidence="1">
    <location>
        <begin position="21"/>
        <end position="42"/>
    </location>
</feature>
<evidence type="ECO:0000313" key="2">
    <source>
        <dbReference type="EMBL" id="PRD13845.1"/>
    </source>
</evidence>
<keyword evidence="1" id="KW-1133">Transmembrane helix</keyword>
<proteinExistence type="predicted"/>
<gene>
    <name evidence="2" type="ORF">CQW29_19050</name>
</gene>
<protein>
    <submittedName>
        <fullName evidence="2">Uncharacterized protein</fullName>
    </submittedName>
</protein>
<evidence type="ECO:0000256" key="1">
    <source>
        <dbReference type="SAM" id="Phobius"/>
    </source>
</evidence>
<evidence type="ECO:0000313" key="3">
    <source>
        <dbReference type="Proteomes" id="UP000239181"/>
    </source>
</evidence>
<keyword evidence="3" id="KW-1185">Reference proteome</keyword>
<dbReference type="Proteomes" id="UP000239181">
    <property type="component" value="Unassembled WGS sequence"/>
</dbReference>
<dbReference type="AlphaFoldDB" id="A0A2S9I7U3"/>